<dbReference type="GO" id="GO:0004512">
    <property type="term" value="F:inositol-3-phosphate synthase activity"/>
    <property type="evidence" value="ECO:0007669"/>
    <property type="project" value="InterPro"/>
</dbReference>
<feature type="domain" description="Myo-inositol-1-phosphate synthase GAPDH-like" evidence="2">
    <location>
        <begin position="240"/>
        <end position="344"/>
    </location>
</feature>
<comment type="caution">
    <text evidence="3">The sequence shown here is derived from an EMBL/GenBank/DDBJ whole genome shotgun (WGS) entry which is preliminary data.</text>
</comment>
<dbReference type="AlphaFoldDB" id="A0A6I4P494"/>
<dbReference type="Pfam" id="PF01658">
    <property type="entry name" value="Inos-1-P_synth"/>
    <property type="match status" value="1"/>
</dbReference>
<sequence length="425" mass="43828">MDTALSTSPATDAGSDGARWNRGRVGLWLIGARGSVATTAAVGALALGAGRAPATGCTTAGPAMRDVPMPGFDQLVIGGHDVTTTPLPARARSLADTGMLPAELVAAVHDGLVRTDAELRPGYVAGAGRESQGEAVRRLAADILAFRERHLLAHVVVVDVSSTEPLPADRLEFHDDELLARALEDPAASVLPASAIAALAAIESGSAYACFTPSAGMTIPTVRRRAEGRIPFAGQDGKTGETLLRTVLAPMFTARGMRVRSWAGTNLLGGGDGATLADPEAVRSKLASKNRGLNRLLGDDVVAPLHIDNVPDLGDVKTAWDHVSAEGFLGSRITLQTTWSAHDSMLAAPLVLDLARLLSLADATGTTGAVPALGVFFKDPWGSDVHAFADQTTALHAWAAETGMRAATAAPAESASSELRIGAAR</sequence>
<gene>
    <name evidence="3" type="ORF">GB864_14230</name>
</gene>
<dbReference type="Proteomes" id="UP000438182">
    <property type="component" value="Unassembled WGS sequence"/>
</dbReference>
<dbReference type="Pfam" id="PF07994">
    <property type="entry name" value="NAD_binding_5"/>
    <property type="match status" value="1"/>
</dbReference>
<organism evidence="3 4">
    <name type="scientific">Agromyces seonyuensis</name>
    <dbReference type="NCBI Taxonomy" id="2662446"/>
    <lineage>
        <taxon>Bacteria</taxon>
        <taxon>Bacillati</taxon>
        <taxon>Actinomycetota</taxon>
        <taxon>Actinomycetes</taxon>
        <taxon>Micrococcales</taxon>
        <taxon>Microbacteriaceae</taxon>
        <taxon>Agromyces</taxon>
    </lineage>
</organism>
<accession>A0A6I4P494</accession>
<dbReference type="Gene3D" id="3.30.360.10">
    <property type="entry name" value="Dihydrodipicolinate Reductase, domain 2"/>
    <property type="match status" value="1"/>
</dbReference>
<evidence type="ECO:0000256" key="1">
    <source>
        <dbReference type="ARBA" id="ARBA00010813"/>
    </source>
</evidence>
<dbReference type="InterPro" id="IPR036291">
    <property type="entry name" value="NAD(P)-bd_dom_sf"/>
</dbReference>
<dbReference type="EMBL" id="WSTA01000074">
    <property type="protein sequence ID" value="MWB99705.1"/>
    <property type="molecule type" value="Genomic_DNA"/>
</dbReference>
<dbReference type="PANTHER" id="PTHR11510">
    <property type="entry name" value="MYO-INOSITOL-1 PHOSPHATE SYNTHASE"/>
    <property type="match status" value="1"/>
</dbReference>
<dbReference type="SUPFAM" id="SSF55347">
    <property type="entry name" value="Glyceraldehyde-3-phosphate dehydrogenase-like, C-terminal domain"/>
    <property type="match status" value="1"/>
</dbReference>
<dbReference type="InterPro" id="IPR013021">
    <property type="entry name" value="Myo-inos-1-P_Synthase_GAPDH"/>
</dbReference>
<evidence type="ECO:0000313" key="4">
    <source>
        <dbReference type="Proteomes" id="UP000438182"/>
    </source>
</evidence>
<name>A0A6I4P494_9MICO</name>
<keyword evidence="4" id="KW-1185">Reference proteome</keyword>
<dbReference type="SUPFAM" id="SSF51735">
    <property type="entry name" value="NAD(P)-binding Rossmann-fold domains"/>
    <property type="match status" value="1"/>
</dbReference>
<dbReference type="Gene3D" id="3.40.50.720">
    <property type="entry name" value="NAD(P)-binding Rossmann-like Domain"/>
    <property type="match status" value="1"/>
</dbReference>
<comment type="similarity">
    <text evidence="1">Belongs to the myo-inositol 1-phosphate synthase family.</text>
</comment>
<proteinExistence type="inferred from homology"/>
<reference evidence="3 4" key="1">
    <citation type="submission" date="2019-12" db="EMBL/GenBank/DDBJ databases">
        <authorList>
            <person name="Kim Y.S."/>
        </authorList>
    </citation>
    <scope>NUCLEOTIDE SEQUENCE [LARGE SCALE GENOMIC DNA]</scope>
    <source>
        <strain evidence="3 4">MMS17-SY077</strain>
    </source>
</reference>
<evidence type="ECO:0000259" key="2">
    <source>
        <dbReference type="Pfam" id="PF01658"/>
    </source>
</evidence>
<dbReference type="GO" id="GO:0008654">
    <property type="term" value="P:phospholipid biosynthetic process"/>
    <property type="evidence" value="ECO:0007669"/>
    <property type="project" value="InterPro"/>
</dbReference>
<dbReference type="GO" id="GO:0006021">
    <property type="term" value="P:inositol biosynthetic process"/>
    <property type="evidence" value="ECO:0007669"/>
    <property type="project" value="InterPro"/>
</dbReference>
<protein>
    <submittedName>
        <fullName evidence="3">Myo-inositol-1-phosphate synthase</fullName>
    </submittedName>
</protein>
<dbReference type="RefSeq" id="WP_160426198.1">
    <property type="nucleotide sequence ID" value="NZ_WSTA01000074.1"/>
</dbReference>
<evidence type="ECO:0000313" key="3">
    <source>
        <dbReference type="EMBL" id="MWB99705.1"/>
    </source>
</evidence>
<dbReference type="InterPro" id="IPR002587">
    <property type="entry name" value="Myo-inos-1-P_Synthase"/>
</dbReference>